<organism evidence="1 2">
    <name type="scientific">Glomus cerebriforme</name>
    <dbReference type="NCBI Taxonomy" id="658196"/>
    <lineage>
        <taxon>Eukaryota</taxon>
        <taxon>Fungi</taxon>
        <taxon>Fungi incertae sedis</taxon>
        <taxon>Mucoromycota</taxon>
        <taxon>Glomeromycotina</taxon>
        <taxon>Glomeromycetes</taxon>
        <taxon>Glomerales</taxon>
        <taxon>Glomeraceae</taxon>
        <taxon>Glomus</taxon>
    </lineage>
</organism>
<protein>
    <recommendedName>
        <fullName evidence="3">Homeodomain-like protein</fullName>
    </recommendedName>
</protein>
<accession>A0A397T3R1</accession>
<evidence type="ECO:0000313" key="2">
    <source>
        <dbReference type="Proteomes" id="UP000265703"/>
    </source>
</evidence>
<dbReference type="STRING" id="658196.A0A397T3R1"/>
<dbReference type="AlphaFoldDB" id="A0A397T3R1"/>
<proteinExistence type="predicted"/>
<evidence type="ECO:0000313" key="1">
    <source>
        <dbReference type="EMBL" id="RIA92793.1"/>
    </source>
</evidence>
<keyword evidence="2" id="KW-1185">Reference proteome</keyword>
<dbReference type="OrthoDB" id="2373277at2759"/>
<dbReference type="EMBL" id="QKYT01000117">
    <property type="protein sequence ID" value="RIA92793.1"/>
    <property type="molecule type" value="Genomic_DNA"/>
</dbReference>
<gene>
    <name evidence="1" type="ORF">C1645_820198</name>
</gene>
<dbReference type="Proteomes" id="UP000265703">
    <property type="component" value="Unassembled WGS sequence"/>
</dbReference>
<reference evidence="1 2" key="1">
    <citation type="submission" date="2018-06" db="EMBL/GenBank/DDBJ databases">
        <title>Comparative genomics reveals the genomic features of Rhizophagus irregularis, R. cerebriforme, R. diaphanum and Gigaspora rosea, and their symbiotic lifestyle signature.</title>
        <authorList>
            <person name="Morin E."/>
            <person name="San Clemente H."/>
            <person name="Chen E.C.H."/>
            <person name="De La Providencia I."/>
            <person name="Hainaut M."/>
            <person name="Kuo A."/>
            <person name="Kohler A."/>
            <person name="Murat C."/>
            <person name="Tang N."/>
            <person name="Roy S."/>
            <person name="Loubradou J."/>
            <person name="Henrissat B."/>
            <person name="Grigoriev I.V."/>
            <person name="Corradi N."/>
            <person name="Roux C."/>
            <person name="Martin F.M."/>
        </authorList>
    </citation>
    <scope>NUCLEOTIDE SEQUENCE [LARGE SCALE GENOMIC DNA]</scope>
    <source>
        <strain evidence="1 2">DAOM 227022</strain>
    </source>
</reference>
<name>A0A397T3R1_9GLOM</name>
<comment type="caution">
    <text evidence="1">The sequence shown here is derived from an EMBL/GenBank/DDBJ whole genome shotgun (WGS) entry which is preliminary data.</text>
</comment>
<evidence type="ECO:0008006" key="3">
    <source>
        <dbReference type="Google" id="ProtNLM"/>
    </source>
</evidence>
<sequence>MTKTLAEDLKWHIRLLYNDEYTKKQIANLLYIRETLVKEVIYIYAKWGCIINSRKLIPERKKVFSKNDMNILYEIINKHVNYYLDEYIEKMHA</sequence>